<sequence length="314" mass="35941">MKILVHIFLLLFCQAVIGQNISVEATRSNVAYGNEQAQVFDFFQATSTAPTPLLFFIHGGAWKGGDKKDIHQKKFFPDLSPFLDNGISVITVNYRLLKDVDNTIYPKVSIPINDILKALHYVIDHDTEFYIDKNNIALCGGSAGACSSLIIGLNSSVSHEKKYKQLRKSINAVFAIRAQTSLDPKMVKQWIQNNKYGAHAFNLELDPKNKKVNYKNFLNKRDEILKEVHEYSPYDLLKKGKRYPALYLYYPSSIQLENPKIKDPVHSANYGYYFNEKCRELNIPCQLYTAENGYDESIVMKDIIKVLVKKHKTF</sequence>
<dbReference type="InterPro" id="IPR050300">
    <property type="entry name" value="GDXG_lipolytic_enzyme"/>
</dbReference>
<comment type="caution">
    <text evidence="5">The sequence shown here is derived from an EMBL/GenBank/DDBJ whole genome shotgun (WGS) entry which is preliminary data.</text>
</comment>
<dbReference type="EMBL" id="JABAIL010000006">
    <property type="protein sequence ID" value="NLR93461.1"/>
    <property type="molecule type" value="Genomic_DNA"/>
</dbReference>
<reference evidence="5 6" key="1">
    <citation type="submission" date="2020-04" db="EMBL/GenBank/DDBJ databases">
        <title>Flammeovirga sp. SR4, a novel species isolated from seawater.</title>
        <authorList>
            <person name="Wang X."/>
        </authorList>
    </citation>
    <scope>NUCLEOTIDE SEQUENCE [LARGE SCALE GENOMIC DNA]</scope>
    <source>
        <strain evidence="5 6">SR4</strain>
    </source>
</reference>
<feature type="chain" id="PRO_5031398074" evidence="3">
    <location>
        <begin position="19"/>
        <end position="314"/>
    </location>
</feature>
<keyword evidence="2 5" id="KW-0378">Hydrolase</keyword>
<organism evidence="5 6">
    <name type="scientific">Flammeovirga agarivorans</name>
    <dbReference type="NCBI Taxonomy" id="2726742"/>
    <lineage>
        <taxon>Bacteria</taxon>
        <taxon>Pseudomonadati</taxon>
        <taxon>Bacteroidota</taxon>
        <taxon>Cytophagia</taxon>
        <taxon>Cytophagales</taxon>
        <taxon>Flammeovirgaceae</taxon>
        <taxon>Flammeovirga</taxon>
    </lineage>
</organism>
<dbReference type="Gene3D" id="3.40.50.1820">
    <property type="entry name" value="alpha/beta hydrolase"/>
    <property type="match status" value="1"/>
</dbReference>
<evidence type="ECO:0000256" key="3">
    <source>
        <dbReference type="SAM" id="SignalP"/>
    </source>
</evidence>
<dbReference type="InterPro" id="IPR049492">
    <property type="entry name" value="BD-FAE-like_dom"/>
</dbReference>
<dbReference type="Proteomes" id="UP000585050">
    <property type="component" value="Unassembled WGS sequence"/>
</dbReference>
<feature type="signal peptide" evidence="3">
    <location>
        <begin position="1"/>
        <end position="18"/>
    </location>
</feature>
<name>A0A7X8SNI1_9BACT</name>
<dbReference type="GO" id="GO:0004806">
    <property type="term" value="F:triacylglycerol lipase activity"/>
    <property type="evidence" value="ECO:0007669"/>
    <property type="project" value="TreeGrafter"/>
</dbReference>
<dbReference type="RefSeq" id="WP_168884172.1">
    <property type="nucleotide sequence ID" value="NZ_JABAIL010000006.1"/>
</dbReference>
<gene>
    <name evidence="5" type="ORF">HGP29_19850</name>
</gene>
<proteinExistence type="inferred from homology"/>
<dbReference type="AlphaFoldDB" id="A0A7X8SNI1"/>
<keyword evidence="3" id="KW-0732">Signal</keyword>
<evidence type="ECO:0000259" key="4">
    <source>
        <dbReference type="Pfam" id="PF20434"/>
    </source>
</evidence>
<keyword evidence="6" id="KW-1185">Reference proteome</keyword>
<evidence type="ECO:0000256" key="1">
    <source>
        <dbReference type="ARBA" id="ARBA00010515"/>
    </source>
</evidence>
<protein>
    <submittedName>
        <fullName evidence="5">Alpha/beta hydrolase</fullName>
    </submittedName>
</protein>
<feature type="domain" description="BD-FAE-like" evidence="4">
    <location>
        <begin position="45"/>
        <end position="182"/>
    </location>
</feature>
<dbReference type="PANTHER" id="PTHR48081">
    <property type="entry name" value="AB HYDROLASE SUPERFAMILY PROTEIN C4A8.06C"/>
    <property type="match status" value="1"/>
</dbReference>
<evidence type="ECO:0000313" key="6">
    <source>
        <dbReference type="Proteomes" id="UP000585050"/>
    </source>
</evidence>
<dbReference type="InterPro" id="IPR029058">
    <property type="entry name" value="AB_hydrolase_fold"/>
</dbReference>
<comment type="similarity">
    <text evidence="1">Belongs to the 'GDXG' lipolytic enzyme family.</text>
</comment>
<evidence type="ECO:0000256" key="2">
    <source>
        <dbReference type="ARBA" id="ARBA00022801"/>
    </source>
</evidence>
<dbReference type="SUPFAM" id="SSF53474">
    <property type="entry name" value="alpha/beta-Hydrolases"/>
    <property type="match status" value="1"/>
</dbReference>
<dbReference type="Pfam" id="PF20434">
    <property type="entry name" value="BD-FAE"/>
    <property type="match status" value="1"/>
</dbReference>
<dbReference type="PANTHER" id="PTHR48081:SF30">
    <property type="entry name" value="ACETYL-HYDROLASE LIPR-RELATED"/>
    <property type="match status" value="1"/>
</dbReference>
<evidence type="ECO:0000313" key="5">
    <source>
        <dbReference type="EMBL" id="NLR93461.1"/>
    </source>
</evidence>
<accession>A0A7X8SNI1</accession>